<dbReference type="AlphaFoldDB" id="H6NBV7"/>
<dbReference type="InterPro" id="IPR004843">
    <property type="entry name" value="Calcineurin-like_PHP"/>
</dbReference>
<gene>
    <name evidence="3" type="ORF">PM3016_967</name>
</gene>
<feature type="transmembrane region" description="Helical" evidence="1">
    <location>
        <begin position="21"/>
        <end position="43"/>
    </location>
</feature>
<dbReference type="SUPFAM" id="SSF56300">
    <property type="entry name" value="Metallo-dependent phosphatases"/>
    <property type="match status" value="1"/>
</dbReference>
<dbReference type="PANTHER" id="PTHR43143:SF1">
    <property type="entry name" value="SERINE_THREONINE-PROTEIN PHOSPHATASE CPPED1"/>
    <property type="match status" value="1"/>
</dbReference>
<sequence length="361" mass="41438">MKAMHHRKDREAETIVTRRTFIRFLLGILVILGAAGTGLYKLLKAQEEDLVLQQPESPVSPQPADPGTDTGEPLFSMMIFSDLHISENDPNTIKHLKQGMDDLQRLGSPVDALVITGDLTEYGREKDYRELKEILSAYPLPPVLANMGNHDYYDIWIDKFGAFNKESMPNGKTDQGSRERFQTFFGLQKPYHDAWINNHHVILLSQETYVQEKPEVGEGAWYSEEQLNWLREKLEAHKDGRPVFVMTHQPLPPAGEDGGSHRLIPAKKFREILRPYKNVFVFAGHRHQDFQGTTEHYVKEGFHYFHNSSVGRVLNRNFQNAAKEKAQGLYVQVYRNRVTLRGRDLVGGAWLKEADWTVKLT</sequence>
<dbReference type="GO" id="GO:0016787">
    <property type="term" value="F:hydrolase activity"/>
    <property type="evidence" value="ECO:0007669"/>
    <property type="project" value="UniProtKB-KW"/>
</dbReference>
<keyword evidence="1" id="KW-1133">Transmembrane helix</keyword>
<name>H6NBV7_9BACL</name>
<keyword evidence="4" id="KW-1185">Reference proteome</keyword>
<protein>
    <submittedName>
        <fullName evidence="3">Phosphohydrolase</fullName>
    </submittedName>
</protein>
<reference evidence="3 4" key="1">
    <citation type="journal article" date="2012" name="J. Bacteriol.">
        <title>Complete Genome Sequence of Paenibacillus mucilaginosus 3016, a Bacterium Functional as Microbial Fertilizer.</title>
        <authorList>
            <person name="Ma M."/>
            <person name="Wang Z."/>
            <person name="Li L."/>
            <person name="Jiang X."/>
            <person name="Guan D."/>
            <person name="Cao F."/>
            <person name="Chen H."/>
            <person name="Wang X."/>
            <person name="Shen D."/>
            <person name="Du B."/>
            <person name="Li J."/>
        </authorList>
    </citation>
    <scope>NUCLEOTIDE SEQUENCE [LARGE SCALE GENOMIC DNA]</scope>
    <source>
        <strain evidence="3 4">3016</strain>
    </source>
</reference>
<dbReference type="InterPro" id="IPR029052">
    <property type="entry name" value="Metallo-depent_PP-like"/>
</dbReference>
<dbReference type="STRING" id="1116391.PM3016_967"/>
<dbReference type="HOGENOM" id="CLU_054708_1_0_9"/>
<dbReference type="PANTHER" id="PTHR43143">
    <property type="entry name" value="METALLOPHOSPHOESTERASE, CALCINEURIN SUPERFAMILY"/>
    <property type="match status" value="1"/>
</dbReference>
<keyword evidence="1" id="KW-0812">Transmembrane</keyword>
<keyword evidence="1" id="KW-0472">Membrane</keyword>
<evidence type="ECO:0000259" key="2">
    <source>
        <dbReference type="Pfam" id="PF00149"/>
    </source>
</evidence>
<dbReference type="Pfam" id="PF00149">
    <property type="entry name" value="Metallophos"/>
    <property type="match status" value="1"/>
</dbReference>
<keyword evidence="3" id="KW-0378">Hydrolase</keyword>
<evidence type="ECO:0000313" key="4">
    <source>
        <dbReference type="Proteomes" id="UP000007523"/>
    </source>
</evidence>
<accession>H6NBV7</accession>
<evidence type="ECO:0000313" key="3">
    <source>
        <dbReference type="EMBL" id="AFC27908.1"/>
    </source>
</evidence>
<dbReference type="Proteomes" id="UP000007523">
    <property type="component" value="Chromosome"/>
</dbReference>
<dbReference type="InterPro" id="IPR051918">
    <property type="entry name" value="STPP_CPPED1"/>
</dbReference>
<dbReference type="Gene3D" id="3.60.21.10">
    <property type="match status" value="1"/>
</dbReference>
<organism evidence="3 4">
    <name type="scientific">Paenibacillus mucilaginosus 3016</name>
    <dbReference type="NCBI Taxonomy" id="1116391"/>
    <lineage>
        <taxon>Bacteria</taxon>
        <taxon>Bacillati</taxon>
        <taxon>Bacillota</taxon>
        <taxon>Bacilli</taxon>
        <taxon>Bacillales</taxon>
        <taxon>Paenibacillaceae</taxon>
        <taxon>Paenibacillus</taxon>
    </lineage>
</organism>
<dbReference type="KEGG" id="pmq:PM3016_967"/>
<feature type="domain" description="Calcineurin-like phosphoesterase" evidence="2">
    <location>
        <begin position="78"/>
        <end position="288"/>
    </location>
</feature>
<proteinExistence type="predicted"/>
<dbReference type="EMBL" id="CP003235">
    <property type="protein sequence ID" value="AFC27908.1"/>
    <property type="molecule type" value="Genomic_DNA"/>
</dbReference>
<evidence type="ECO:0000256" key="1">
    <source>
        <dbReference type="SAM" id="Phobius"/>
    </source>
</evidence>